<accession>A0A0D1Y432</accession>
<keyword evidence="2" id="KW-0378">Hydrolase</keyword>
<protein>
    <recommendedName>
        <fullName evidence="4">Ubiquitin-like protease family profile domain-containing protein</fullName>
    </recommendedName>
</protein>
<dbReference type="Gene3D" id="3.40.395.10">
    <property type="entry name" value="Adenoviral Proteinase, Chain A"/>
    <property type="match status" value="1"/>
</dbReference>
<dbReference type="Proteomes" id="UP000053328">
    <property type="component" value="Unassembled WGS sequence"/>
</dbReference>
<dbReference type="RefSeq" id="XP_016229932.1">
    <property type="nucleotide sequence ID" value="XM_016386366.1"/>
</dbReference>
<keyword evidence="1" id="KW-0645">Protease</keyword>
<dbReference type="InterPro" id="IPR003653">
    <property type="entry name" value="Peptidase_C48_C"/>
</dbReference>
<evidence type="ECO:0000256" key="3">
    <source>
        <dbReference type="SAM" id="MobiDB-lite"/>
    </source>
</evidence>
<dbReference type="VEuPathDB" id="FungiDB:PV08_12059"/>
<gene>
    <name evidence="5" type="ORF">PV08_12059</name>
</gene>
<dbReference type="GO" id="GO:0019783">
    <property type="term" value="F:ubiquitin-like protein peptidase activity"/>
    <property type="evidence" value="ECO:0007669"/>
    <property type="project" value="UniProtKB-ARBA"/>
</dbReference>
<evidence type="ECO:0000313" key="5">
    <source>
        <dbReference type="EMBL" id="KIW09716.1"/>
    </source>
</evidence>
<dbReference type="PROSITE" id="PS50600">
    <property type="entry name" value="ULP_PROTEASE"/>
    <property type="match status" value="1"/>
</dbReference>
<proteinExistence type="predicted"/>
<evidence type="ECO:0000259" key="4">
    <source>
        <dbReference type="PROSITE" id="PS50600"/>
    </source>
</evidence>
<dbReference type="HOGENOM" id="CLU_580070_0_0_1"/>
<evidence type="ECO:0000256" key="2">
    <source>
        <dbReference type="ARBA" id="ARBA00022801"/>
    </source>
</evidence>
<dbReference type="AlphaFoldDB" id="A0A0D1Y432"/>
<dbReference type="EMBL" id="KN847504">
    <property type="protein sequence ID" value="KIW09716.1"/>
    <property type="molecule type" value="Genomic_DNA"/>
</dbReference>
<evidence type="ECO:0000256" key="1">
    <source>
        <dbReference type="ARBA" id="ARBA00022670"/>
    </source>
</evidence>
<dbReference type="OrthoDB" id="4118641at2759"/>
<dbReference type="GeneID" id="27339142"/>
<dbReference type="STRING" id="91928.A0A0D1Y432"/>
<feature type="domain" description="Ubiquitin-like protease family profile" evidence="4">
    <location>
        <begin position="1"/>
        <end position="112"/>
    </location>
</feature>
<keyword evidence="6" id="KW-1185">Reference proteome</keyword>
<organism evidence="5 6">
    <name type="scientific">Exophiala spinifera</name>
    <dbReference type="NCBI Taxonomy" id="91928"/>
    <lineage>
        <taxon>Eukaryota</taxon>
        <taxon>Fungi</taxon>
        <taxon>Dikarya</taxon>
        <taxon>Ascomycota</taxon>
        <taxon>Pezizomycotina</taxon>
        <taxon>Eurotiomycetes</taxon>
        <taxon>Chaetothyriomycetidae</taxon>
        <taxon>Chaetothyriales</taxon>
        <taxon>Herpotrichiellaceae</taxon>
        <taxon>Exophiala</taxon>
    </lineage>
</organism>
<feature type="region of interest" description="Disordered" evidence="3">
    <location>
        <begin position="145"/>
        <end position="171"/>
    </location>
</feature>
<reference evidence="5 6" key="1">
    <citation type="submission" date="2015-01" db="EMBL/GenBank/DDBJ databases">
        <title>The Genome Sequence of Exophiala spinifera CBS89968.</title>
        <authorList>
            <consortium name="The Broad Institute Genomics Platform"/>
            <person name="Cuomo C."/>
            <person name="de Hoog S."/>
            <person name="Gorbushina A."/>
            <person name="Stielow B."/>
            <person name="Teixiera M."/>
            <person name="Abouelleil A."/>
            <person name="Chapman S.B."/>
            <person name="Priest M."/>
            <person name="Young S.K."/>
            <person name="Wortman J."/>
            <person name="Nusbaum C."/>
            <person name="Birren B."/>
        </authorList>
    </citation>
    <scope>NUCLEOTIDE SEQUENCE [LARGE SCALE GENOMIC DNA]</scope>
    <source>
        <strain evidence="5 6">CBS 89968</strain>
    </source>
</reference>
<dbReference type="GO" id="GO:0006508">
    <property type="term" value="P:proteolysis"/>
    <property type="evidence" value="ECO:0007669"/>
    <property type="project" value="UniProtKB-KW"/>
</dbReference>
<evidence type="ECO:0000313" key="6">
    <source>
        <dbReference type="Proteomes" id="UP000053328"/>
    </source>
</evidence>
<dbReference type="GO" id="GO:0008234">
    <property type="term" value="F:cysteine-type peptidase activity"/>
    <property type="evidence" value="ECO:0007669"/>
    <property type="project" value="InterPro"/>
</dbReference>
<feature type="compositionally biased region" description="Low complexity" evidence="3">
    <location>
        <begin position="149"/>
        <end position="160"/>
    </location>
</feature>
<sequence length="471" mass="53600">MGRRDVHVVESHDFNAAYIQKNPSRICRWQTPSMVLVPVHIEETSHWFLISLQFTHRQLTVHDHENERAISVAHFILSSAPELNGWTVSYSLGSINDGNNCGVILLHEADKILGHTDPSPLNFVALRRNFLQLIVAVHHTDVSQMSLGTSTPSSARTTSPDPSPCTRLKPKFDDLPPQIRLKFLASSMGCKEVLEDFRDLVDILKGRSLRDRGDTQGIMQLYNSSRNLRQDVLSNRTPSNSSIESALKLYNTLRSPGQSSENVCTSFLGCDKGSLQAAVQLYTRRRGYEKLSSLKKDFGAMCIASTYRALIKIFQRESMEGTSEGIRMRVDDGQADCIKRGLKSDTRAYWFILRYTQQDKDPTALGQLKKANYWGTYLHEFENICGPSHPLWMLRPVRRISCALDPDYRVRPSCYENLNKSNIQMVVDLFKNSNRRLWDFLPRCEQGIERILAGEGVDDGFMEEFERLFSG</sequence>
<name>A0A0D1Y432_9EURO</name>